<keyword evidence="3" id="KW-1185">Reference proteome</keyword>
<dbReference type="EMBL" id="KV424138">
    <property type="protein sequence ID" value="KZT50889.1"/>
    <property type="molecule type" value="Genomic_DNA"/>
</dbReference>
<dbReference type="InParanoid" id="A0A165CJ48"/>
<evidence type="ECO:0000313" key="3">
    <source>
        <dbReference type="Proteomes" id="UP000076842"/>
    </source>
</evidence>
<organism evidence="2 3">
    <name type="scientific">Calocera cornea HHB12733</name>
    <dbReference type="NCBI Taxonomy" id="1353952"/>
    <lineage>
        <taxon>Eukaryota</taxon>
        <taxon>Fungi</taxon>
        <taxon>Dikarya</taxon>
        <taxon>Basidiomycota</taxon>
        <taxon>Agaricomycotina</taxon>
        <taxon>Dacrymycetes</taxon>
        <taxon>Dacrymycetales</taxon>
        <taxon>Dacrymycetaceae</taxon>
        <taxon>Calocera</taxon>
    </lineage>
</organism>
<dbReference type="AlphaFoldDB" id="A0A165CJ48"/>
<feature type="region of interest" description="Disordered" evidence="1">
    <location>
        <begin position="1"/>
        <end position="169"/>
    </location>
</feature>
<feature type="compositionally biased region" description="Polar residues" evidence="1">
    <location>
        <begin position="86"/>
        <end position="99"/>
    </location>
</feature>
<feature type="compositionally biased region" description="Low complexity" evidence="1">
    <location>
        <begin position="9"/>
        <end position="18"/>
    </location>
</feature>
<feature type="compositionally biased region" description="Low complexity" evidence="1">
    <location>
        <begin position="238"/>
        <end position="285"/>
    </location>
</feature>
<dbReference type="OrthoDB" id="10666428at2759"/>
<evidence type="ECO:0000256" key="1">
    <source>
        <dbReference type="SAM" id="MobiDB-lite"/>
    </source>
</evidence>
<sequence>MRAPPPPSRYRSPSDYDPASPLSEHCLPLDDTLRTEQCSSPYDTALNMPARRLRKDITPDPNEDYNPDSTAAGNGRSRQRRRSNNTDTSGTAQGATTPSGLRPPASRIQPARASAQRNATNAERPRLPTPMRDVPATRPPRSPTPEDDPMSVDALNNANEEDPGEKAAREMEELLTARALADEEQRIADIAAREEANRRYQEELDAFYAQQAPGSHYERKPAPRPGDRIGEGSGLSNPRRTTAPPPSHTSSAPTPSHTSTAPRSRFLTATPTRTPARTSHPPTAHRTSTVPPPARIDAPGNATRPPTTQPRPSNAQATLHTPARPRDSFQSALTLAQTEEAVATAQGEAQPGPEDEDDMFDGFDDEALAVVSQIVDLAGLPPTGLANHLPTITFDFQQMLFGMNTTGPLSNGPFQARTAWRPASFAAEIRRVDAEPRLWETVLTDNNDAVGIDRYPWFEAYNLQTRRFLHFNFFWDRVFKLIAFGERLLGPMGVALFVGRWDNGQNRGGRVNTLFSREFWARNDDLRVLGDMERVFKKMIDVKAEHYDSVMGQLTTRAKTTEQVKYKIPLEQWLDRNSPYWPDAKHTAQPAPREHQSEIRDRHAKDMQAAMLADAEAQCRMRNAAGSLASPITPTPRGSATVRPASSLLTALESPVSIAPSIGHAPIVLQRPANPDDAPALPEEVHRVFNEWALDVSPEDRQNGLVELRNVYWYDNPRQWYALLYDWLGEEYYEPITAVMHRLRLQQLWDGLL</sequence>
<dbReference type="Proteomes" id="UP000076842">
    <property type="component" value="Unassembled WGS sequence"/>
</dbReference>
<feature type="region of interest" description="Disordered" evidence="1">
    <location>
        <begin position="202"/>
        <end position="327"/>
    </location>
</feature>
<proteinExistence type="predicted"/>
<feature type="compositionally biased region" description="Basic and acidic residues" evidence="1">
    <location>
        <begin position="216"/>
        <end position="230"/>
    </location>
</feature>
<name>A0A165CJ48_9BASI</name>
<reference evidence="2 3" key="1">
    <citation type="journal article" date="2016" name="Mol. Biol. Evol.">
        <title>Comparative Genomics of Early-Diverging Mushroom-Forming Fungi Provides Insights into the Origins of Lignocellulose Decay Capabilities.</title>
        <authorList>
            <person name="Nagy L.G."/>
            <person name="Riley R."/>
            <person name="Tritt A."/>
            <person name="Adam C."/>
            <person name="Daum C."/>
            <person name="Floudas D."/>
            <person name="Sun H."/>
            <person name="Yadav J.S."/>
            <person name="Pangilinan J."/>
            <person name="Larsson K.H."/>
            <person name="Matsuura K."/>
            <person name="Barry K."/>
            <person name="Labutti K."/>
            <person name="Kuo R."/>
            <person name="Ohm R.A."/>
            <person name="Bhattacharya S.S."/>
            <person name="Shirouzu T."/>
            <person name="Yoshinaga Y."/>
            <person name="Martin F.M."/>
            <person name="Grigoriev I.V."/>
            <person name="Hibbett D.S."/>
        </authorList>
    </citation>
    <scope>NUCLEOTIDE SEQUENCE [LARGE SCALE GENOMIC DNA]</scope>
    <source>
        <strain evidence="2 3">HHB12733</strain>
    </source>
</reference>
<feature type="compositionally biased region" description="Polar residues" evidence="1">
    <location>
        <begin position="304"/>
        <end position="319"/>
    </location>
</feature>
<accession>A0A165CJ48</accession>
<gene>
    <name evidence="2" type="ORF">CALCODRAFT_488363</name>
</gene>
<protein>
    <submittedName>
        <fullName evidence="2">Uncharacterized protein</fullName>
    </submittedName>
</protein>
<evidence type="ECO:0000313" key="2">
    <source>
        <dbReference type="EMBL" id="KZT50889.1"/>
    </source>
</evidence>